<evidence type="ECO:0000256" key="1">
    <source>
        <dbReference type="SAM" id="MobiDB-lite"/>
    </source>
</evidence>
<accession>A0A840Q3C7</accession>
<feature type="domain" description="DUF6603" evidence="2">
    <location>
        <begin position="349"/>
        <end position="866"/>
    </location>
</feature>
<feature type="region of interest" description="Disordered" evidence="1">
    <location>
        <begin position="329"/>
        <end position="352"/>
    </location>
</feature>
<comment type="caution">
    <text evidence="3">The sequence shown here is derived from an EMBL/GenBank/DDBJ whole genome shotgun (WGS) entry which is preliminary data.</text>
</comment>
<organism evidence="3 4">
    <name type="scientific">Saccharopolyspora phatthalungensis</name>
    <dbReference type="NCBI Taxonomy" id="664693"/>
    <lineage>
        <taxon>Bacteria</taxon>
        <taxon>Bacillati</taxon>
        <taxon>Actinomycetota</taxon>
        <taxon>Actinomycetes</taxon>
        <taxon>Pseudonocardiales</taxon>
        <taxon>Pseudonocardiaceae</taxon>
        <taxon>Saccharopolyspora</taxon>
    </lineage>
</organism>
<sequence length="1064" mass="111390">MPLAVSELKNLLAASSGKTFSLSGDKLGVGRSAELFGAHLTDGTLTVSKAVTDSARLTVSGNITLKSPASATVSVTFTADGAGESVSGYTVTISLSTWAFATVTVSADYGDLSTHFGFTQPGIALTGQGDTGRALFTCALDNTPFEAPLDGSASLSACSGATKDTSLYQVASTMGFALLKDLDVSLTDLWFRYDTKARCLLFSGTVKLTTTNNVRWVLVGRRGQDKGPSFAGVIEASLDLALSGLPVLSSWIPKEHDVVMTQAALVFAKDSLTNQDVVDINAAIGAGGKTLPTLPPGPLAAGVTATLGYKFGGVARDALKIQLGSASSQVAEDDQNPSAQTEQQSKPESHGPIRLDGISLGYAKGCLQIFTNIIAAIHGFTVEISRFTVAVPLNSGVVDGVRIDGFGISETLASVTIKAVLLLRQDKTYPVRLDGLGMLSAPAISLAFVGSYARKNDGTTSFFLFGSIGVGSGKEGFGPTAFRVKQVYLGGGLNTAMRIGTVAEISTCPFVAGLDDPSIIGENPDPIQLLDVLRTQAPPWVTDQAGENWFAAGLHWTTFEFAEFRALAVVEFGTDLVITLLGLGRFDFPKTRTPGETLTAHLEIAAEALYRHSEGLLSLAAQFTRNSFVYFTNYKPTGGIALCMWVDPSPHQGDFVICVGGYHPAFVKPGWYPSVPRISVVADIDEQTNLTAAGYLTIAPHGLMFGGALAVQFRSGSLSAWATVHLDTLIQWAPFSYDISVGVSFGVSYTIKVWFVHVTINVELGVDVELWGPPFGGNATLHLEFVSFTIGFGEPRPDDLPPCSWTQFQAQLPPKEQAVQMTPTEGLTPTPKPSSSGTGPAETGFPGADEAETWVVSTHGFTFTTATAVPAMSLVFCGKPVQSTKGTLPIRAMDTDATSTHAVTVTHQDGPAVDVDRWIIAPILGNTPKALWGKDAPDLNDPDGGLVPKQLIGLRVTVPAPDFSGTLTTGAGNLNADPLPDGPMPYNGTATPVGPKPTATTNTIQLIATGIAAPGPTGQRAALHNQLQSLGYDVPDDPLPGYAASAGHSLAAQPLLVPAGGEPR</sequence>
<dbReference type="RefSeq" id="WP_184728045.1">
    <property type="nucleotide sequence ID" value="NZ_JACHIW010000001.1"/>
</dbReference>
<evidence type="ECO:0000313" key="4">
    <source>
        <dbReference type="Proteomes" id="UP000584374"/>
    </source>
</evidence>
<proteinExistence type="predicted"/>
<feature type="compositionally biased region" description="Low complexity" evidence="1">
    <location>
        <begin position="826"/>
        <end position="840"/>
    </location>
</feature>
<evidence type="ECO:0000313" key="3">
    <source>
        <dbReference type="EMBL" id="MBB5157022.1"/>
    </source>
</evidence>
<reference evidence="3 4" key="1">
    <citation type="submission" date="2020-08" db="EMBL/GenBank/DDBJ databases">
        <title>Sequencing the genomes of 1000 actinobacteria strains.</title>
        <authorList>
            <person name="Klenk H.-P."/>
        </authorList>
    </citation>
    <scope>NUCLEOTIDE SEQUENCE [LARGE SCALE GENOMIC DNA]</scope>
    <source>
        <strain evidence="3 4">DSM 45584</strain>
    </source>
</reference>
<keyword evidence="4" id="KW-1185">Reference proteome</keyword>
<gene>
    <name evidence="3" type="ORF">BJ970_004556</name>
</gene>
<protein>
    <recommendedName>
        <fullName evidence="2">DUF6603 domain-containing protein</fullName>
    </recommendedName>
</protein>
<evidence type="ECO:0000259" key="2">
    <source>
        <dbReference type="Pfam" id="PF20248"/>
    </source>
</evidence>
<dbReference type="Proteomes" id="UP000584374">
    <property type="component" value="Unassembled WGS sequence"/>
</dbReference>
<name>A0A840Q3C7_9PSEU</name>
<dbReference type="InterPro" id="IPR046538">
    <property type="entry name" value="DUF6603"/>
</dbReference>
<dbReference type="EMBL" id="JACHIW010000001">
    <property type="protein sequence ID" value="MBB5157022.1"/>
    <property type="molecule type" value="Genomic_DNA"/>
</dbReference>
<dbReference type="AlphaFoldDB" id="A0A840Q3C7"/>
<feature type="compositionally biased region" description="Polar residues" evidence="1">
    <location>
        <begin position="329"/>
        <end position="344"/>
    </location>
</feature>
<dbReference type="Pfam" id="PF20248">
    <property type="entry name" value="DUF6603"/>
    <property type="match status" value="1"/>
</dbReference>
<feature type="region of interest" description="Disordered" evidence="1">
    <location>
        <begin position="815"/>
        <end position="846"/>
    </location>
</feature>